<protein>
    <submittedName>
        <fullName evidence="1">Oligopeptidase A</fullName>
    </submittedName>
</protein>
<organism evidence="1">
    <name type="scientific">Pararge aegeria</name>
    <name type="common">speckled wood butterfly</name>
    <dbReference type="NCBI Taxonomy" id="116150"/>
    <lineage>
        <taxon>Eukaryota</taxon>
        <taxon>Metazoa</taxon>
        <taxon>Ecdysozoa</taxon>
        <taxon>Arthropoda</taxon>
        <taxon>Hexapoda</taxon>
        <taxon>Insecta</taxon>
        <taxon>Pterygota</taxon>
        <taxon>Neoptera</taxon>
        <taxon>Endopterygota</taxon>
        <taxon>Lepidoptera</taxon>
        <taxon>Glossata</taxon>
        <taxon>Ditrysia</taxon>
        <taxon>Papilionoidea</taxon>
        <taxon>Nymphalidae</taxon>
        <taxon>Satyrinae</taxon>
        <taxon>Satyrini</taxon>
        <taxon>Parargina</taxon>
        <taxon>Pararge</taxon>
    </lineage>
</organism>
<feature type="non-terminal residue" evidence="1">
    <location>
        <position position="72"/>
    </location>
</feature>
<reference evidence="1" key="2">
    <citation type="submission" date="2013-05" db="EMBL/GenBank/DDBJ databases">
        <authorList>
            <person name="Carter J.-M."/>
            <person name="Baker S.C."/>
            <person name="Pink R."/>
            <person name="Carter D.R.F."/>
            <person name="Collins A."/>
            <person name="Tomlin J."/>
            <person name="Gibbs M."/>
            <person name="Breuker C.J."/>
        </authorList>
    </citation>
    <scope>NUCLEOTIDE SEQUENCE</scope>
    <source>
        <tissue evidence="1">Ovary</tissue>
    </source>
</reference>
<dbReference type="AlphaFoldDB" id="S4P846"/>
<evidence type="ECO:0000313" key="1">
    <source>
        <dbReference type="EMBL" id="JAA85153.1"/>
    </source>
</evidence>
<dbReference type="EMBL" id="GAIX01007407">
    <property type="protein sequence ID" value="JAA85153.1"/>
    <property type="molecule type" value="Transcribed_RNA"/>
</dbReference>
<name>S4P846_9NEOP</name>
<accession>S4P846</accession>
<reference evidence="1" key="1">
    <citation type="journal article" date="2013" name="BMC Genomics">
        <title>Unscrambling butterfly oogenesis.</title>
        <authorList>
            <person name="Carter J.M."/>
            <person name="Baker S.C."/>
            <person name="Pink R."/>
            <person name="Carter D.R."/>
            <person name="Collins A."/>
            <person name="Tomlin J."/>
            <person name="Gibbs M."/>
            <person name="Breuker C.J."/>
        </authorList>
    </citation>
    <scope>NUCLEOTIDE SEQUENCE</scope>
    <source>
        <tissue evidence="1">Ovary</tissue>
    </source>
</reference>
<sequence>MASSFLRPNILSRHLKRPFYQNKRNSGYVVLIPEIGEDADRSTLLSENGLPEFTDLTIEKCIATISKQSLEY</sequence>
<proteinExistence type="predicted"/>